<dbReference type="InterPro" id="IPR051816">
    <property type="entry name" value="Glycosyl_Hydrolase_31"/>
</dbReference>
<feature type="domain" description="Glycoside hydrolase family 31 TIM barrel" evidence="3">
    <location>
        <begin position="231"/>
        <end position="572"/>
    </location>
</feature>
<proteinExistence type="inferred from homology"/>
<dbReference type="CDD" id="cd14752">
    <property type="entry name" value="GH31_N"/>
    <property type="match status" value="1"/>
</dbReference>
<dbReference type="SUPFAM" id="SSF51445">
    <property type="entry name" value="(Trans)glycosidases"/>
    <property type="match status" value="1"/>
</dbReference>
<dbReference type="SUPFAM" id="SSF51011">
    <property type="entry name" value="Glycosyl hydrolase domain"/>
    <property type="match status" value="1"/>
</dbReference>
<organism evidence="5 6">
    <name type="scientific">Rhodophyticola porphyridii</name>
    <dbReference type="NCBI Taxonomy" id="1852017"/>
    <lineage>
        <taxon>Bacteria</taxon>
        <taxon>Pseudomonadati</taxon>
        <taxon>Pseudomonadota</taxon>
        <taxon>Alphaproteobacteria</taxon>
        <taxon>Rhodobacterales</taxon>
        <taxon>Roseobacteraceae</taxon>
        <taxon>Rhodophyticola</taxon>
    </lineage>
</organism>
<dbReference type="GO" id="GO:0004553">
    <property type="term" value="F:hydrolase activity, hydrolyzing O-glycosyl compounds"/>
    <property type="evidence" value="ECO:0007669"/>
    <property type="project" value="InterPro"/>
</dbReference>
<dbReference type="Gene3D" id="2.60.40.1180">
    <property type="entry name" value="Golgi alpha-mannosidase II"/>
    <property type="match status" value="1"/>
</dbReference>
<keyword evidence="2" id="KW-0326">Glycosidase</keyword>
<dbReference type="PANTHER" id="PTHR43863:SF2">
    <property type="entry name" value="MALTASE-GLUCOAMYLASE"/>
    <property type="match status" value="1"/>
</dbReference>
<keyword evidence="2 5" id="KW-0378">Hydrolase</keyword>
<feature type="domain" description="Glycosyl hydrolase family 31 C-terminal" evidence="4">
    <location>
        <begin position="583"/>
        <end position="666"/>
    </location>
</feature>
<dbReference type="Gene3D" id="2.60.40.1760">
    <property type="entry name" value="glycosyl hydrolase (family 31)"/>
    <property type="match status" value="1"/>
</dbReference>
<name>A0A3L9YHM2_9RHOB</name>
<evidence type="ECO:0000259" key="4">
    <source>
        <dbReference type="Pfam" id="PF21365"/>
    </source>
</evidence>
<dbReference type="Gene3D" id="3.20.20.80">
    <property type="entry name" value="Glycosidases"/>
    <property type="match status" value="1"/>
</dbReference>
<dbReference type="SUPFAM" id="SSF74650">
    <property type="entry name" value="Galactose mutarotase-like"/>
    <property type="match status" value="1"/>
</dbReference>
<dbReference type="CDD" id="cd06591">
    <property type="entry name" value="GH31_xylosidase_XylS"/>
    <property type="match status" value="1"/>
</dbReference>
<dbReference type="GO" id="GO:0005975">
    <property type="term" value="P:carbohydrate metabolic process"/>
    <property type="evidence" value="ECO:0007669"/>
    <property type="project" value="InterPro"/>
</dbReference>
<keyword evidence="6" id="KW-1185">Reference proteome</keyword>
<dbReference type="EMBL" id="RCNT01000004">
    <property type="protein sequence ID" value="RMA42330.1"/>
    <property type="molecule type" value="Genomic_DNA"/>
</dbReference>
<comment type="similarity">
    <text evidence="1 2">Belongs to the glycosyl hydrolase 31 family.</text>
</comment>
<dbReference type="AlphaFoldDB" id="A0A3L9YHM2"/>
<reference evidence="5 6" key="1">
    <citation type="submission" date="2018-10" db="EMBL/GenBank/DDBJ databases">
        <authorList>
            <person name="Jung H.S."/>
            <person name="Jeon C.O."/>
        </authorList>
    </citation>
    <scope>NUCLEOTIDE SEQUENCE [LARGE SCALE GENOMIC DNA]</scope>
    <source>
        <strain evidence="5 6">MA-7-27</strain>
    </source>
</reference>
<dbReference type="InterPro" id="IPR000322">
    <property type="entry name" value="Glyco_hydro_31_TIM"/>
</dbReference>
<dbReference type="InterPro" id="IPR017853">
    <property type="entry name" value="GH"/>
</dbReference>
<dbReference type="InterPro" id="IPR013780">
    <property type="entry name" value="Glyco_hydro_b"/>
</dbReference>
<protein>
    <submittedName>
        <fullName evidence="5">Glycoside hydrolase family 31 protein</fullName>
    </submittedName>
</protein>
<dbReference type="InterPro" id="IPR011013">
    <property type="entry name" value="Gal_mutarotase_sf_dom"/>
</dbReference>
<comment type="caution">
    <text evidence="5">The sequence shown here is derived from an EMBL/GenBank/DDBJ whole genome shotgun (WGS) entry which is preliminary data.</text>
</comment>
<dbReference type="OrthoDB" id="176168at2"/>
<dbReference type="GO" id="GO:0030246">
    <property type="term" value="F:carbohydrate binding"/>
    <property type="evidence" value="ECO:0007669"/>
    <property type="project" value="InterPro"/>
</dbReference>
<dbReference type="RefSeq" id="WP_121897810.1">
    <property type="nucleotide sequence ID" value="NZ_RCNT01000004.1"/>
</dbReference>
<dbReference type="Proteomes" id="UP000281343">
    <property type="component" value="Unassembled WGS sequence"/>
</dbReference>
<evidence type="ECO:0000313" key="6">
    <source>
        <dbReference type="Proteomes" id="UP000281343"/>
    </source>
</evidence>
<dbReference type="InterPro" id="IPR048395">
    <property type="entry name" value="Glyco_hydro_31_C"/>
</dbReference>
<evidence type="ECO:0000313" key="5">
    <source>
        <dbReference type="EMBL" id="RMA42330.1"/>
    </source>
</evidence>
<evidence type="ECO:0000256" key="2">
    <source>
        <dbReference type="RuleBase" id="RU361185"/>
    </source>
</evidence>
<dbReference type="PANTHER" id="PTHR43863">
    <property type="entry name" value="HYDROLASE, PUTATIVE (AFU_ORTHOLOGUE AFUA_1G03140)-RELATED"/>
    <property type="match status" value="1"/>
</dbReference>
<accession>A0A3L9YHM2</accession>
<evidence type="ECO:0000259" key="3">
    <source>
        <dbReference type="Pfam" id="PF01055"/>
    </source>
</evidence>
<evidence type="ECO:0000256" key="1">
    <source>
        <dbReference type="ARBA" id="ARBA00007806"/>
    </source>
</evidence>
<dbReference type="Pfam" id="PF21365">
    <property type="entry name" value="Glyco_hydro_31_3rd"/>
    <property type="match status" value="1"/>
</dbReference>
<sequence>MQKVFSRDGDRIVARHNGETLWLDPIGPNGMRLRATKNARIDTGRPGALLEALPAHDAAIDLTDEAAILTNGRLRAELHLVPRGMGPAVELRVSDLVSGALLLEEEMPHILWPGTRHYAAEAGDLWAIETRFAAQDGERFHGLGQHQHGRFDLKGCVLDLMQKNTEITIPFLMSSRGYGLLWNAPGVGRVELAENRTKWVMEATKQLDYIVIAGAGPADLLTEYTGLTGRPPELPDWALGFWQCKLRYETQDEVLRVARGYKARGLPLDCIVIDFFHWTKMGEWTFRSDEFPDPAAMVAELRDMGVAPMVSVWPTVNANAHTYGTFMQNGWLVDSRRGAMDGSIFYDREPDGMNPLRFYDATNPEARAFHWQHVREGYARHGIHAFWLDANEPEMYPMHPDNLRFHLGDGRDVANIYPFLHQQGYAEAFAADGLTDGLMLSRSAWAGSQRFPLVVWSGDVRSSFADLARQLTAGLNMAFSGISWWTTDIGGFKGGDIGDAGFRELLIRWFQWGAFCPVFRLHGFRQDAARDPRFGHEFSFGGADNEIWSFGAEVESILTRYLHLRAGLKPYLRNQMAVAADRGIPPMRPLLVDFPADPVAAAIADSYMLGPDLLVAPVLTAGAETRQVYLPDGTDWVCMWTGTRHAGGQRIEAPCPLERIPVYRPTGAEMAGFGTS</sequence>
<gene>
    <name evidence="5" type="ORF">D9R08_09475</name>
</gene>
<dbReference type="Pfam" id="PF01055">
    <property type="entry name" value="Glyco_hydro_31_2nd"/>
    <property type="match status" value="1"/>
</dbReference>